<dbReference type="RefSeq" id="WP_163043827.1">
    <property type="nucleotide sequence ID" value="NZ_JAAAMJ010000006.1"/>
</dbReference>
<keyword evidence="1" id="KW-1133">Transmembrane helix</keyword>
<comment type="caution">
    <text evidence="2">The sequence shown here is derived from an EMBL/GenBank/DDBJ whole genome shotgun (WGS) entry which is preliminary data.</text>
</comment>
<dbReference type="Proteomes" id="UP000476332">
    <property type="component" value="Unassembled WGS sequence"/>
</dbReference>
<proteinExistence type="predicted"/>
<evidence type="ECO:0000256" key="1">
    <source>
        <dbReference type="SAM" id="Phobius"/>
    </source>
</evidence>
<keyword evidence="1" id="KW-0472">Membrane</keyword>
<organism evidence="2 3">
    <name type="scientific">Aurantimonas aggregata</name>
    <dbReference type="NCBI Taxonomy" id="2047720"/>
    <lineage>
        <taxon>Bacteria</taxon>
        <taxon>Pseudomonadati</taxon>
        <taxon>Pseudomonadota</taxon>
        <taxon>Alphaproteobacteria</taxon>
        <taxon>Hyphomicrobiales</taxon>
        <taxon>Aurantimonadaceae</taxon>
        <taxon>Aurantimonas</taxon>
    </lineage>
</organism>
<protein>
    <submittedName>
        <fullName evidence="2">Uncharacterized protein</fullName>
    </submittedName>
</protein>
<keyword evidence="3" id="KW-1185">Reference proteome</keyword>
<accession>A0A6L9MHX3</accession>
<gene>
    <name evidence="2" type="ORF">GTW51_10185</name>
</gene>
<sequence>MRSDRRDPLQQFLLGCGLAIGMTATFGPPITWALQRAEASIERENVRNQENFVGFRTAAGEQLR</sequence>
<keyword evidence="1" id="KW-0812">Transmembrane</keyword>
<feature type="transmembrane region" description="Helical" evidence="1">
    <location>
        <begin position="12"/>
        <end position="34"/>
    </location>
</feature>
<evidence type="ECO:0000313" key="2">
    <source>
        <dbReference type="EMBL" id="NDV87070.1"/>
    </source>
</evidence>
<dbReference type="AlphaFoldDB" id="A0A6L9MHX3"/>
<reference evidence="2 3" key="1">
    <citation type="submission" date="2020-01" db="EMBL/GenBank/DDBJ databases">
        <title>Genomes of bacteria type strains.</title>
        <authorList>
            <person name="Chen J."/>
            <person name="Zhu S."/>
            <person name="Chen J."/>
        </authorList>
    </citation>
    <scope>NUCLEOTIDE SEQUENCE [LARGE SCALE GENOMIC DNA]</scope>
    <source>
        <strain evidence="2 3">KCTC 52919</strain>
    </source>
</reference>
<evidence type="ECO:0000313" key="3">
    <source>
        <dbReference type="Proteomes" id="UP000476332"/>
    </source>
</evidence>
<dbReference type="EMBL" id="JAAAMJ010000006">
    <property type="protein sequence ID" value="NDV87070.1"/>
    <property type="molecule type" value="Genomic_DNA"/>
</dbReference>
<name>A0A6L9MHX3_9HYPH</name>